<feature type="compositionally biased region" description="Polar residues" evidence="1">
    <location>
        <begin position="38"/>
        <end position="52"/>
    </location>
</feature>
<feature type="compositionally biased region" description="Acidic residues" evidence="1">
    <location>
        <begin position="159"/>
        <end position="172"/>
    </location>
</feature>
<feature type="compositionally biased region" description="Basic and acidic residues" evidence="1">
    <location>
        <begin position="53"/>
        <end position="64"/>
    </location>
</feature>
<feature type="region of interest" description="Disordered" evidence="1">
    <location>
        <begin position="1424"/>
        <end position="1565"/>
    </location>
</feature>
<feature type="compositionally biased region" description="Low complexity" evidence="1">
    <location>
        <begin position="444"/>
        <end position="456"/>
    </location>
</feature>
<feature type="compositionally biased region" description="Basic and acidic residues" evidence="1">
    <location>
        <begin position="101"/>
        <end position="117"/>
    </location>
</feature>
<name>A0A7M7LP49_STRPU</name>
<feature type="compositionally biased region" description="Polar residues" evidence="1">
    <location>
        <begin position="702"/>
        <end position="714"/>
    </location>
</feature>
<feature type="compositionally biased region" description="Basic and acidic residues" evidence="1">
    <location>
        <begin position="563"/>
        <end position="577"/>
    </location>
</feature>
<feature type="compositionally biased region" description="Low complexity" evidence="1">
    <location>
        <begin position="1035"/>
        <end position="1054"/>
    </location>
</feature>
<dbReference type="OMA" id="VLHERMY"/>
<feature type="compositionally biased region" description="Polar residues" evidence="1">
    <location>
        <begin position="805"/>
        <end position="823"/>
    </location>
</feature>
<feature type="compositionally biased region" description="Low complexity" evidence="1">
    <location>
        <begin position="1063"/>
        <end position="1073"/>
    </location>
</feature>
<proteinExistence type="predicted"/>
<feature type="compositionally biased region" description="Basic and acidic residues" evidence="1">
    <location>
        <begin position="598"/>
        <end position="613"/>
    </location>
</feature>
<feature type="compositionally biased region" description="Acidic residues" evidence="1">
    <location>
        <begin position="261"/>
        <end position="270"/>
    </location>
</feature>
<feature type="compositionally biased region" description="Acidic residues" evidence="1">
    <location>
        <begin position="204"/>
        <end position="213"/>
    </location>
</feature>
<feature type="region of interest" description="Disordered" evidence="1">
    <location>
        <begin position="700"/>
        <end position="947"/>
    </location>
</feature>
<feature type="region of interest" description="Disordered" evidence="1">
    <location>
        <begin position="1247"/>
        <end position="1267"/>
    </location>
</feature>
<feature type="compositionally biased region" description="Acidic residues" evidence="1">
    <location>
        <begin position="223"/>
        <end position="233"/>
    </location>
</feature>
<feature type="compositionally biased region" description="Basic and acidic residues" evidence="1">
    <location>
        <begin position="507"/>
        <end position="517"/>
    </location>
</feature>
<feature type="compositionally biased region" description="Basic and acidic residues" evidence="1">
    <location>
        <begin position="234"/>
        <end position="249"/>
    </location>
</feature>
<dbReference type="OrthoDB" id="10057281at2759"/>
<feature type="compositionally biased region" description="Basic and acidic residues" evidence="1">
    <location>
        <begin position="1346"/>
        <end position="1357"/>
    </location>
</feature>
<dbReference type="RefSeq" id="XP_003724835.2">
    <property type="nucleotide sequence ID" value="XM_003724787.3"/>
</dbReference>
<feature type="compositionally biased region" description="Polar residues" evidence="1">
    <location>
        <begin position="538"/>
        <end position="553"/>
    </location>
</feature>
<dbReference type="Proteomes" id="UP000007110">
    <property type="component" value="Unassembled WGS sequence"/>
</dbReference>
<feature type="compositionally biased region" description="Basic and acidic residues" evidence="1">
    <location>
        <begin position="1522"/>
        <end position="1534"/>
    </location>
</feature>
<reference evidence="2" key="2">
    <citation type="submission" date="2021-01" db="UniProtKB">
        <authorList>
            <consortium name="EnsemblMetazoa"/>
        </authorList>
    </citation>
    <scope>IDENTIFICATION</scope>
</reference>
<dbReference type="InParanoid" id="A0A7M7LP49"/>
<feature type="compositionally biased region" description="Polar residues" evidence="1">
    <location>
        <begin position="1184"/>
        <end position="1214"/>
    </location>
</feature>
<feature type="compositionally biased region" description="Low complexity" evidence="1">
    <location>
        <begin position="1247"/>
        <end position="1261"/>
    </location>
</feature>
<reference evidence="3" key="1">
    <citation type="submission" date="2015-02" db="EMBL/GenBank/DDBJ databases">
        <title>Genome sequencing for Strongylocentrotus purpuratus.</title>
        <authorList>
            <person name="Murali S."/>
            <person name="Liu Y."/>
            <person name="Vee V."/>
            <person name="English A."/>
            <person name="Wang M."/>
            <person name="Skinner E."/>
            <person name="Han Y."/>
            <person name="Muzny D.M."/>
            <person name="Worley K.C."/>
            <person name="Gibbs R.A."/>
        </authorList>
    </citation>
    <scope>NUCLEOTIDE SEQUENCE</scope>
</reference>
<dbReference type="GO" id="GO:0035082">
    <property type="term" value="P:axoneme assembly"/>
    <property type="evidence" value="ECO:0000318"/>
    <property type="project" value="GO_Central"/>
</dbReference>
<evidence type="ECO:0000313" key="3">
    <source>
        <dbReference type="Proteomes" id="UP000007110"/>
    </source>
</evidence>
<feature type="compositionally biased region" description="Polar residues" evidence="1">
    <location>
        <begin position="908"/>
        <end position="943"/>
    </location>
</feature>
<dbReference type="Pfam" id="PF15261">
    <property type="entry name" value="JHY"/>
    <property type="match status" value="1"/>
</dbReference>
<feature type="compositionally biased region" description="Low complexity" evidence="1">
    <location>
        <begin position="1506"/>
        <end position="1521"/>
    </location>
</feature>
<feature type="compositionally biased region" description="Basic and acidic residues" evidence="1">
    <location>
        <begin position="1463"/>
        <end position="1478"/>
    </location>
</feature>
<feature type="compositionally biased region" description="Basic and acidic residues" evidence="1">
    <location>
        <begin position="743"/>
        <end position="753"/>
    </location>
</feature>
<evidence type="ECO:0000313" key="2">
    <source>
        <dbReference type="EnsemblMetazoa" id="XP_003724835"/>
    </source>
</evidence>
<feature type="region of interest" description="Disordered" evidence="1">
    <location>
        <begin position="1"/>
        <end position="679"/>
    </location>
</feature>
<feature type="compositionally biased region" description="Acidic residues" evidence="1">
    <location>
        <begin position="141"/>
        <end position="152"/>
    </location>
</feature>
<evidence type="ECO:0000256" key="1">
    <source>
        <dbReference type="SAM" id="MobiDB-lite"/>
    </source>
</evidence>
<organism evidence="2 3">
    <name type="scientific">Strongylocentrotus purpuratus</name>
    <name type="common">Purple sea urchin</name>
    <dbReference type="NCBI Taxonomy" id="7668"/>
    <lineage>
        <taxon>Eukaryota</taxon>
        <taxon>Metazoa</taxon>
        <taxon>Echinodermata</taxon>
        <taxon>Eleutherozoa</taxon>
        <taxon>Echinozoa</taxon>
        <taxon>Echinoidea</taxon>
        <taxon>Euechinoidea</taxon>
        <taxon>Echinacea</taxon>
        <taxon>Camarodonta</taxon>
        <taxon>Echinidea</taxon>
        <taxon>Strongylocentrotidae</taxon>
        <taxon>Strongylocentrotus</taxon>
    </lineage>
</organism>
<dbReference type="GeneID" id="100892537"/>
<dbReference type="EnsemblMetazoa" id="XM_003724787">
    <property type="protein sequence ID" value="XP_003724835"/>
    <property type="gene ID" value="LOC100892537"/>
</dbReference>
<accession>A0A7M7LP49</accession>
<protein>
    <submittedName>
        <fullName evidence="2">Uncharacterized protein</fullName>
    </submittedName>
</protein>
<dbReference type="PANTHER" id="PTHR14726:SF1">
    <property type="entry name" value="JHY PROTEIN HOMOLOG"/>
    <property type="match status" value="1"/>
</dbReference>
<feature type="compositionally biased region" description="Basic and acidic residues" evidence="1">
    <location>
        <begin position="1546"/>
        <end position="1565"/>
    </location>
</feature>
<keyword evidence="3" id="KW-1185">Reference proteome</keyword>
<feature type="compositionally biased region" description="Polar residues" evidence="1">
    <location>
        <begin position="495"/>
        <end position="505"/>
    </location>
</feature>
<feature type="compositionally biased region" description="Basic and acidic residues" evidence="1">
    <location>
        <begin position="715"/>
        <end position="735"/>
    </location>
</feature>
<sequence length="1565" mass="173290">MASSSGKITAHNLHLLQDDPDDVPGDGEGAMMPDNDLNLRTETAGSLSSVDSRQMDESPVDDRASPANLSEEAKYQEELKERVKKSFADLGIEPEGVLLKDSLDDTPRDPIEIKEDLPYEEGSQGEYDSRRRKENVNNNVNEDEIDSSEELGDDRNDLDNEEEHPLDDDDNFLADSLEAATPSHQGQPDHRAETKNIPLHPDDDNVQESDDNPPEFGVSDEPHVEEDEDEDDFVRDSLETGRAESELHNLNDSNPIGLGDEGQEPFDGDASDSFPTPINHTIPDDVSPEERDKQSPHLSEPLQPEDIVDDGSAEPLHVGEDIANNHGEEETFNDAVEPDEARAPSELAYEDLTQRTLNGNDDDALDGGYGNGGPENDAQLQIGDRNETPLEHDYDDDERQSYPLTGGSVLSNGDHIEDGYPNDVQSTGKKPMSSDSRQQESRENSSSLSNLKNNSKGPHGRPPSGGSIHSVLSNLNSRQSPSRQRDPVGVIPSPGHQTSSGSRTPVRSRDNSRERGMSSRSRQSPSDRSRHTPADGVSSATSRPLSGNRNGSSKPRYGSGGSRHPDSREGERGRRGSNDINIPRYSRKGMNNSDIDNESLRENLRNTENREYGARSGSGKLKRLPSGSEKSRKEEPANEPNHADLAMKPPPGPPRQNLTSPIASLATKKPSPRDFMTPGQRMEVDENKQFWSDMHQAGVFNQPVNPSAVNPSTKPRNDQVEKMQLKNGEKVRVEYISDDSGDEDLHFVDEKGSPIDQLGRPLFAPQTPATPDLRIMYRMKPSPPRQKSNKKSSSGRQRTRDVSAADSSRYGSGFSTRNGSGNKSGREGSRIPVRQPVDRQVSPIEDEILSVETQQEGILDTTIPTAPPQQEPPRERPVKSASLQTGIDDPPPPEDVEESDFKRPVQEASIQTVARESAIQTSDGDFTGNNDNTLPYQSPLQSPRHTREVAPFGQVRVAPYQQQQGPGYQPPLPGYHQQGPMPFPAGAYAQQIQGNYQGNPQAHWQPVMGQQGYPNQGQQFAAPLQPQFMDPLMSPGMNQQMPPQMMPNYPGPQYHPQMQNPTQQVAFQPQMPQQPHPVLQNQYQPDPQGYMESPGRPYPGQDMEQPYTNERDTSGQSERKQSGPRRQQPKPKHNFIDLNKTSAKLRRDPPNKKYTENLNQKKGFKSPMNPRKPLPHISRESSLDDSQASSTGWTPHGSATSRSNDQWAQAVQREQQMILLARGMSDPNIYPQGQGPPGHMRNASVPGSYAGGTTYQGGYPTPDTNPNQVNGQPYSWSADRANTYARMNAMQNANQAGMGGPFGMDPRGSFEVNQTSPRQRMAYTHPMPSNTSPFQVLPDIHNSGRRSGEDKELRTSDPDGYLTKLQKQKQGPQYRPYTLKDFQNLKKDFKLGGLGPDKETMGFRSEKVARQRDYARQVMEQNKKIIRTNPNAGNTPGKDSPQTEASKRELMLTYAESVPLPRLKNDKSPADQSPRDTRSVALEYAKQIPKPRIPTPPEVLHDRLYGSGANSRSSGAGSRSSSVREETAGTRDENTALEMARLQELTQRHNQEKDALDRLRKGTST</sequence>
<feature type="region of interest" description="Disordered" evidence="1">
    <location>
        <begin position="1327"/>
        <end position="1376"/>
    </location>
</feature>
<feature type="compositionally biased region" description="Basic and acidic residues" evidence="1">
    <location>
        <begin position="1109"/>
        <end position="1121"/>
    </location>
</feature>
<feature type="compositionally biased region" description="Polar residues" evidence="1">
    <location>
        <begin position="470"/>
        <end position="482"/>
    </location>
</feature>
<dbReference type="InterPro" id="IPR027968">
    <property type="entry name" value="JHY"/>
</dbReference>
<dbReference type="PANTHER" id="PTHR14726">
    <property type="entry name" value="JHY PROTEIN HOMOLOG"/>
    <property type="match status" value="1"/>
</dbReference>
<feature type="compositionally biased region" description="Basic and acidic residues" evidence="1">
    <location>
        <begin position="1145"/>
        <end position="1155"/>
    </location>
</feature>
<feature type="compositionally biased region" description="Basic and acidic residues" evidence="1">
    <location>
        <begin position="71"/>
        <end position="87"/>
    </location>
</feature>
<feature type="region of interest" description="Disordered" evidence="1">
    <location>
        <begin position="962"/>
        <end position="1214"/>
    </location>
</feature>
<feature type="compositionally biased region" description="Polar residues" evidence="1">
    <location>
        <begin position="990"/>
        <end position="1002"/>
    </location>
</feature>